<dbReference type="PANTHER" id="PTHR21724">
    <property type="entry name" value="SHKT DOMAIN-CONTAINING PROTEIN"/>
    <property type="match status" value="1"/>
</dbReference>
<sequence length="262" mass="27618">MTGIKETTQNFLNITSLPSNLLTMIGFLTILAFTTSGAFAIIADDFSCSSGGVYTSGATSCSNNMADASCAVFYKESAPGVGFPAAGNSVQRPFACYTTGNAPGPINEDLRKMAITNCPKTCGLCCATSAYNCTNVQFPRINCATIQPSQCLSSIWRETIAQDCPSACGFCNEGGCVDAVTDCAVSMCNQIGFQEFVNQNCKRTCARCGASPSNPSNPPAPCNSYPVDTSSSCAAWANNGFCKNDFYKDVVRQYCATTCKVC</sequence>
<evidence type="ECO:0000256" key="2">
    <source>
        <dbReference type="SAM" id="Phobius"/>
    </source>
</evidence>
<feature type="domain" description="ShKT" evidence="3">
    <location>
        <begin position="222"/>
        <end position="262"/>
    </location>
</feature>
<keyword evidence="2" id="KW-1133">Transmembrane helix</keyword>
<dbReference type="eggNOG" id="ENOG502TJBZ">
    <property type="taxonomic scope" value="Eukaryota"/>
</dbReference>
<dbReference type="EMBL" id="DS268507">
    <property type="protein sequence ID" value="EFO83104.1"/>
    <property type="molecule type" value="Genomic_DNA"/>
</dbReference>
<reference evidence="4" key="1">
    <citation type="submission" date="2007-07" db="EMBL/GenBank/DDBJ databases">
        <title>PCAP assembly of the Caenorhabditis remanei genome.</title>
        <authorList>
            <consortium name="The Caenorhabditis remanei Sequencing Consortium"/>
            <person name="Wilson R.K."/>
        </authorList>
    </citation>
    <scope>NUCLEOTIDE SEQUENCE [LARGE SCALE GENOMIC DNA]</scope>
    <source>
        <strain evidence="4">PB4641</strain>
    </source>
</reference>
<dbReference type="STRING" id="31234.E3N146"/>
<dbReference type="OrthoDB" id="5813795at2759"/>
<name>E3N146_CAERE</name>
<keyword evidence="2" id="KW-0812">Transmembrane</keyword>
<dbReference type="GeneID" id="9826995"/>
<evidence type="ECO:0000313" key="5">
    <source>
        <dbReference type="EMBL" id="EFO83189.1"/>
    </source>
</evidence>
<dbReference type="PROSITE" id="PS51670">
    <property type="entry name" value="SHKT"/>
    <property type="match status" value="1"/>
</dbReference>
<keyword evidence="6" id="KW-1185">Reference proteome</keyword>
<dbReference type="AlphaFoldDB" id="E3N146"/>
<organism evidence="6">
    <name type="scientific">Caenorhabditis remanei</name>
    <name type="common">Caenorhabditis vulgaris</name>
    <dbReference type="NCBI Taxonomy" id="31234"/>
    <lineage>
        <taxon>Eukaryota</taxon>
        <taxon>Metazoa</taxon>
        <taxon>Ecdysozoa</taxon>
        <taxon>Nematoda</taxon>
        <taxon>Chromadorea</taxon>
        <taxon>Rhabditida</taxon>
        <taxon>Rhabditina</taxon>
        <taxon>Rhabditomorpha</taxon>
        <taxon>Rhabditoidea</taxon>
        <taxon>Rhabditidae</taxon>
        <taxon>Peloderinae</taxon>
        <taxon>Caenorhabditis</taxon>
    </lineage>
</organism>
<proteinExistence type="predicted"/>
<accession>E3N146</accession>
<evidence type="ECO:0000256" key="1">
    <source>
        <dbReference type="PROSITE-ProRule" id="PRU01005"/>
    </source>
</evidence>
<feature type="transmembrane region" description="Helical" evidence="2">
    <location>
        <begin position="21"/>
        <end position="43"/>
    </location>
</feature>
<dbReference type="OMA" id="RINCATI"/>
<evidence type="ECO:0000313" key="6">
    <source>
        <dbReference type="Proteomes" id="UP000008281"/>
    </source>
</evidence>
<dbReference type="KEGG" id="crq:GCK72_020708"/>
<gene>
    <name evidence="4" type="ORF">CRE_12985</name>
    <name evidence="5" type="ORF">CRE_12991</name>
</gene>
<comment type="caution">
    <text evidence="1">Lacks conserved residue(s) required for the propagation of feature annotation.</text>
</comment>
<dbReference type="InterPro" id="IPR003582">
    <property type="entry name" value="ShKT_dom"/>
</dbReference>
<dbReference type="RefSeq" id="XP_003097847.2">
    <property type="nucleotide sequence ID" value="XM_003097799.2"/>
</dbReference>
<dbReference type="PANTHER" id="PTHR21724:SF110">
    <property type="entry name" value="SHKT DOMAIN-CONTAINING PROTEIN"/>
    <property type="match status" value="1"/>
</dbReference>
<dbReference type="HOGENOM" id="CLU_098771_0_0_1"/>
<dbReference type="InParanoid" id="E3N146"/>
<evidence type="ECO:0000313" key="4">
    <source>
        <dbReference type="EMBL" id="EFO83104.1"/>
    </source>
</evidence>
<dbReference type="Pfam" id="PF01549">
    <property type="entry name" value="ShK"/>
    <property type="match status" value="4"/>
</dbReference>
<dbReference type="CTD" id="9826995"/>
<dbReference type="EMBL" id="DS268507">
    <property type="protein sequence ID" value="EFO83189.1"/>
    <property type="molecule type" value="Genomic_DNA"/>
</dbReference>
<dbReference type="Gene3D" id="1.10.10.1940">
    <property type="match status" value="2"/>
</dbReference>
<protein>
    <recommendedName>
        <fullName evidence="3">ShKT domain-containing protein</fullName>
    </recommendedName>
</protein>
<keyword evidence="2" id="KW-0472">Membrane</keyword>
<evidence type="ECO:0000259" key="3">
    <source>
        <dbReference type="PROSITE" id="PS51670"/>
    </source>
</evidence>
<dbReference type="SMART" id="SM00254">
    <property type="entry name" value="ShKT"/>
    <property type="match status" value="4"/>
</dbReference>
<dbReference type="Proteomes" id="UP000008281">
    <property type="component" value="Unassembled WGS sequence"/>
</dbReference>